<dbReference type="GO" id="GO:0000428">
    <property type="term" value="C:DNA-directed RNA polymerase complex"/>
    <property type="evidence" value="ECO:0007669"/>
    <property type="project" value="UniProtKB-KW"/>
</dbReference>
<dbReference type="EMBL" id="RCHR01000005">
    <property type="protein sequence ID" value="RLL42868.1"/>
    <property type="molecule type" value="Genomic_DNA"/>
</dbReference>
<organism evidence="9 10">
    <name type="scientific">Oceanobacillus piezotolerans</name>
    <dbReference type="NCBI Taxonomy" id="2448030"/>
    <lineage>
        <taxon>Bacteria</taxon>
        <taxon>Bacillati</taxon>
        <taxon>Bacillota</taxon>
        <taxon>Bacilli</taxon>
        <taxon>Bacillales</taxon>
        <taxon>Bacillaceae</taxon>
        <taxon>Oceanobacillus</taxon>
    </lineage>
</organism>
<comment type="function">
    <text evidence="6">Participates in both the initiation and recycling phases of transcription. In the presence of the delta subunit, RNAP displays an increased specificity of transcription, a decreased affinity for nucleic acids, and an increased efficiency of RNA synthesis because of enhanced recycling.</text>
</comment>
<keyword evidence="10" id="KW-1185">Reference proteome</keyword>
<dbReference type="Pfam" id="PF05066">
    <property type="entry name" value="HARE-HTH"/>
    <property type="match status" value="1"/>
</dbReference>
<dbReference type="InterPro" id="IPR029757">
    <property type="entry name" value="RpoE"/>
</dbReference>
<evidence type="ECO:0000256" key="6">
    <source>
        <dbReference type="HAMAP-Rule" id="MF_00357"/>
    </source>
</evidence>
<dbReference type="Proteomes" id="UP000270219">
    <property type="component" value="Unassembled WGS sequence"/>
</dbReference>
<evidence type="ECO:0000256" key="4">
    <source>
        <dbReference type="ARBA" id="ARBA00022695"/>
    </source>
</evidence>
<feature type="region of interest" description="Disordered" evidence="7">
    <location>
        <begin position="92"/>
        <end position="197"/>
    </location>
</feature>
<dbReference type="Gene3D" id="1.10.10.1250">
    <property type="entry name" value="RNA polymerase, subunit delta, N-terminal domain"/>
    <property type="match status" value="1"/>
</dbReference>
<evidence type="ECO:0000256" key="1">
    <source>
        <dbReference type="ARBA" id="ARBA00009828"/>
    </source>
</evidence>
<accession>A0A498DFT7</accession>
<protein>
    <recommendedName>
        <fullName evidence="6">Probable DNA-directed RNA polymerase subunit delta</fullName>
    </recommendedName>
    <alternativeName>
        <fullName evidence="6">RNAP delta factor</fullName>
    </alternativeName>
</protein>
<comment type="subunit">
    <text evidence="6">RNAP is composed of a core of 2 alpha, a beta and a beta' subunits. The core is associated with a delta subunit and one of several sigma factors.</text>
</comment>
<sequence length="197" mass="23549">MSLKDYSHEQIQNMSMIELASKILFDEKKALSFNELFNRIAELKELSEQEKEDLIAQIYTDLNVDGRFTTLGSNMWGLRRWYPVEQAEEEVHVPKKKKKATKKKRAAEELDDIEELDEDVHLDEELEDDEFDDFDDDDEIEEFDEDLDEEIDDDLDKDLDEDLDEDLDDELDEDFDEEFEDEEFEEENDEDPDDENR</sequence>
<dbReference type="NCBIfam" id="TIGR04567">
    <property type="entry name" value="RNAP_delt_lowGC"/>
    <property type="match status" value="1"/>
</dbReference>
<gene>
    <name evidence="6 9" type="primary">rpoE</name>
    <name evidence="9" type="ORF">D8M04_15070</name>
</gene>
<evidence type="ECO:0000256" key="3">
    <source>
        <dbReference type="ARBA" id="ARBA00022679"/>
    </source>
</evidence>
<evidence type="ECO:0000313" key="10">
    <source>
        <dbReference type="Proteomes" id="UP000270219"/>
    </source>
</evidence>
<keyword evidence="2 6" id="KW-0240">DNA-directed RNA polymerase</keyword>
<evidence type="ECO:0000259" key="8">
    <source>
        <dbReference type="PROSITE" id="PS51913"/>
    </source>
</evidence>
<dbReference type="RefSeq" id="WP_121524235.1">
    <property type="nucleotide sequence ID" value="NZ_RCHR01000005.1"/>
</dbReference>
<evidence type="ECO:0000256" key="2">
    <source>
        <dbReference type="ARBA" id="ARBA00022478"/>
    </source>
</evidence>
<dbReference type="GO" id="GO:0006351">
    <property type="term" value="P:DNA-templated transcription"/>
    <property type="evidence" value="ECO:0007669"/>
    <property type="project" value="InterPro"/>
</dbReference>
<keyword evidence="3 6" id="KW-0808">Transferase</keyword>
<name>A0A498DFT7_9BACI</name>
<reference evidence="9 10" key="1">
    <citation type="submission" date="2018-10" db="EMBL/GenBank/DDBJ databases">
        <title>Oceanobacillus sp. YLB-02 draft genome.</title>
        <authorList>
            <person name="Yu L."/>
        </authorList>
    </citation>
    <scope>NUCLEOTIDE SEQUENCE [LARGE SCALE GENOMIC DNA]</scope>
    <source>
        <strain evidence="9 10">YLB-02</strain>
    </source>
</reference>
<dbReference type="OrthoDB" id="401223at2"/>
<dbReference type="PROSITE" id="PS51913">
    <property type="entry name" value="HTH_HARE"/>
    <property type="match status" value="1"/>
</dbReference>
<feature type="domain" description="HTH HARE-type" evidence="8">
    <location>
        <begin position="14"/>
        <end position="81"/>
    </location>
</feature>
<feature type="compositionally biased region" description="Acidic residues" evidence="7">
    <location>
        <begin position="109"/>
        <end position="197"/>
    </location>
</feature>
<dbReference type="InterPro" id="IPR038087">
    <property type="entry name" value="RNAP_delta_N_dom_sf"/>
</dbReference>
<keyword evidence="4 6" id="KW-0548">Nucleotidyltransferase</keyword>
<feature type="compositionally biased region" description="Basic residues" evidence="7">
    <location>
        <begin position="94"/>
        <end position="105"/>
    </location>
</feature>
<comment type="caution">
    <text evidence="9">The sequence shown here is derived from an EMBL/GenBank/DDBJ whole genome shotgun (WGS) entry which is preliminary data.</text>
</comment>
<evidence type="ECO:0000256" key="7">
    <source>
        <dbReference type="SAM" id="MobiDB-lite"/>
    </source>
</evidence>
<comment type="similarity">
    <text evidence="1 6">Belongs to the RpoE family.</text>
</comment>
<proteinExistence type="inferred from homology"/>
<dbReference type="GO" id="GO:0003899">
    <property type="term" value="F:DNA-directed RNA polymerase activity"/>
    <property type="evidence" value="ECO:0007669"/>
    <property type="project" value="UniProtKB-UniRule"/>
</dbReference>
<dbReference type="InterPro" id="IPR007759">
    <property type="entry name" value="Asxl_HARE-HTH"/>
</dbReference>
<dbReference type="GO" id="GO:0006355">
    <property type="term" value="P:regulation of DNA-templated transcription"/>
    <property type="evidence" value="ECO:0007669"/>
    <property type="project" value="UniProtKB-UniRule"/>
</dbReference>
<dbReference type="HAMAP" id="MF_00357">
    <property type="entry name" value="RNApol_bact_RpoE"/>
    <property type="match status" value="1"/>
</dbReference>
<dbReference type="AlphaFoldDB" id="A0A498DFT7"/>
<keyword evidence="5 6" id="KW-0804">Transcription</keyword>
<evidence type="ECO:0000256" key="5">
    <source>
        <dbReference type="ARBA" id="ARBA00023163"/>
    </source>
</evidence>
<evidence type="ECO:0000313" key="9">
    <source>
        <dbReference type="EMBL" id="RLL42868.1"/>
    </source>
</evidence>